<reference evidence="1 2" key="1">
    <citation type="submission" date="2019-02" db="EMBL/GenBank/DDBJ databases">
        <title>Deep-cultivation of Planctomycetes and their phenomic and genomic characterization uncovers novel biology.</title>
        <authorList>
            <person name="Wiegand S."/>
            <person name="Jogler M."/>
            <person name="Boedeker C."/>
            <person name="Pinto D."/>
            <person name="Vollmers J."/>
            <person name="Rivas-Marin E."/>
            <person name="Kohn T."/>
            <person name="Peeters S.H."/>
            <person name="Heuer A."/>
            <person name="Rast P."/>
            <person name="Oberbeckmann S."/>
            <person name="Bunk B."/>
            <person name="Jeske O."/>
            <person name="Meyerdierks A."/>
            <person name="Storesund J.E."/>
            <person name="Kallscheuer N."/>
            <person name="Luecker S."/>
            <person name="Lage O.M."/>
            <person name="Pohl T."/>
            <person name="Merkel B.J."/>
            <person name="Hornburger P."/>
            <person name="Mueller R.-W."/>
            <person name="Bruemmer F."/>
            <person name="Labrenz M."/>
            <person name="Spormann A.M."/>
            <person name="Op den Camp H."/>
            <person name="Overmann J."/>
            <person name="Amann R."/>
            <person name="Jetten M.S.M."/>
            <person name="Mascher T."/>
            <person name="Medema M.H."/>
            <person name="Devos D.P."/>
            <person name="Kaster A.-K."/>
            <person name="Ovreas L."/>
            <person name="Rohde M."/>
            <person name="Galperin M.Y."/>
            <person name="Jogler C."/>
        </authorList>
    </citation>
    <scope>NUCLEOTIDE SEQUENCE [LARGE SCALE GENOMIC DNA]</scope>
    <source>
        <strain evidence="1 2">EC9</strain>
    </source>
</reference>
<dbReference type="Proteomes" id="UP000319557">
    <property type="component" value="Chromosome"/>
</dbReference>
<dbReference type="AlphaFoldDB" id="A0A517LVF2"/>
<dbReference type="KEGG" id="ruv:EC9_07800"/>
<protein>
    <submittedName>
        <fullName evidence="1">Uncharacterized protein</fullName>
    </submittedName>
</protein>
<sequence>MRGRGRVFPTAEQKIAAPLALDYDKATPWFLIDTIFEVMAI</sequence>
<organism evidence="1 2">
    <name type="scientific">Rosistilla ulvae</name>
    <dbReference type="NCBI Taxonomy" id="1930277"/>
    <lineage>
        <taxon>Bacteria</taxon>
        <taxon>Pseudomonadati</taxon>
        <taxon>Planctomycetota</taxon>
        <taxon>Planctomycetia</taxon>
        <taxon>Pirellulales</taxon>
        <taxon>Pirellulaceae</taxon>
        <taxon>Rosistilla</taxon>
    </lineage>
</organism>
<evidence type="ECO:0000313" key="1">
    <source>
        <dbReference type="EMBL" id="QDS86607.1"/>
    </source>
</evidence>
<gene>
    <name evidence="1" type="ORF">EC9_07800</name>
</gene>
<dbReference type="EMBL" id="CP036261">
    <property type="protein sequence ID" value="QDS86607.1"/>
    <property type="molecule type" value="Genomic_DNA"/>
</dbReference>
<proteinExistence type="predicted"/>
<name>A0A517LVF2_9BACT</name>
<keyword evidence="2" id="KW-1185">Reference proteome</keyword>
<accession>A0A517LVF2</accession>
<evidence type="ECO:0000313" key="2">
    <source>
        <dbReference type="Proteomes" id="UP000319557"/>
    </source>
</evidence>